<reference evidence="1" key="1">
    <citation type="journal article" date="2023" name="G3 (Bethesda)">
        <title>A reference genome for the long-term kleptoplast-retaining sea slug Elysia crispata morphotype clarki.</title>
        <authorList>
            <person name="Eastman K.E."/>
            <person name="Pendleton A.L."/>
            <person name="Shaikh M.A."/>
            <person name="Suttiyut T."/>
            <person name="Ogas R."/>
            <person name="Tomko P."/>
            <person name="Gavelis G."/>
            <person name="Widhalm J.R."/>
            <person name="Wisecaver J.H."/>
        </authorList>
    </citation>
    <scope>NUCLEOTIDE SEQUENCE</scope>
    <source>
        <strain evidence="1">ECLA1</strain>
    </source>
</reference>
<gene>
    <name evidence="1" type="ORF">RRG08_019178</name>
</gene>
<protein>
    <submittedName>
        <fullName evidence="1">Uncharacterized protein</fullName>
    </submittedName>
</protein>
<dbReference type="AlphaFoldDB" id="A0AAE0ZW13"/>
<accession>A0AAE0ZW13</accession>
<sequence>MSDPQDWIRESPLVALLRRNQINAAANRKGQGKRWKEWLSVELRIALVCLELTLPSVSRIETRTTVMSVRHANGLTTC</sequence>
<comment type="caution">
    <text evidence="1">The sequence shown here is derived from an EMBL/GenBank/DDBJ whole genome shotgun (WGS) entry which is preliminary data.</text>
</comment>
<name>A0AAE0ZW13_9GAST</name>
<proteinExistence type="predicted"/>
<evidence type="ECO:0000313" key="2">
    <source>
        <dbReference type="Proteomes" id="UP001283361"/>
    </source>
</evidence>
<keyword evidence="2" id="KW-1185">Reference proteome</keyword>
<organism evidence="1 2">
    <name type="scientific">Elysia crispata</name>
    <name type="common">lettuce slug</name>
    <dbReference type="NCBI Taxonomy" id="231223"/>
    <lineage>
        <taxon>Eukaryota</taxon>
        <taxon>Metazoa</taxon>
        <taxon>Spiralia</taxon>
        <taxon>Lophotrochozoa</taxon>
        <taxon>Mollusca</taxon>
        <taxon>Gastropoda</taxon>
        <taxon>Heterobranchia</taxon>
        <taxon>Euthyneura</taxon>
        <taxon>Panpulmonata</taxon>
        <taxon>Sacoglossa</taxon>
        <taxon>Placobranchoidea</taxon>
        <taxon>Plakobranchidae</taxon>
        <taxon>Elysia</taxon>
    </lineage>
</organism>
<dbReference type="EMBL" id="JAWDGP010003181">
    <property type="protein sequence ID" value="KAK3776723.1"/>
    <property type="molecule type" value="Genomic_DNA"/>
</dbReference>
<evidence type="ECO:0000313" key="1">
    <source>
        <dbReference type="EMBL" id="KAK3776723.1"/>
    </source>
</evidence>
<dbReference type="Proteomes" id="UP001283361">
    <property type="component" value="Unassembled WGS sequence"/>
</dbReference>